<feature type="chain" id="PRO_5007299963" evidence="1">
    <location>
        <begin position="20"/>
        <end position="102"/>
    </location>
</feature>
<dbReference type="AlphaFoldDB" id="A0A139WHA9"/>
<dbReference type="Proteomes" id="UP000007266">
    <property type="component" value="Linkage group 5"/>
</dbReference>
<protein>
    <submittedName>
        <fullName evidence="2">Uncharacterized protein</fullName>
    </submittedName>
</protein>
<evidence type="ECO:0000313" key="3">
    <source>
        <dbReference type="Proteomes" id="UP000007266"/>
    </source>
</evidence>
<evidence type="ECO:0000313" key="2">
    <source>
        <dbReference type="EMBL" id="KYB27380.1"/>
    </source>
</evidence>
<sequence>MSVLPLFFLAVISFNGAYSLKCYACFDKKECDSPSEVTCEENETHCVAINTDGSSHYFFVTSRNCATEELADDVCNGIVEVNEGKCYKCNEDLCNEKLPELE</sequence>
<gene>
    <name evidence="2" type="primary">AUGUSTUS-3.0.2_33219</name>
    <name evidence="2" type="ORF">TcasGA2_TC033219</name>
</gene>
<proteinExistence type="predicted"/>
<feature type="signal peptide" evidence="1">
    <location>
        <begin position="1"/>
        <end position="19"/>
    </location>
</feature>
<dbReference type="SUPFAM" id="SSF57302">
    <property type="entry name" value="Snake toxin-like"/>
    <property type="match status" value="1"/>
</dbReference>
<dbReference type="EMBL" id="KQ971343">
    <property type="protein sequence ID" value="KYB27380.1"/>
    <property type="molecule type" value="Genomic_DNA"/>
</dbReference>
<dbReference type="Gene3D" id="2.10.60.10">
    <property type="entry name" value="CD59"/>
    <property type="match status" value="1"/>
</dbReference>
<dbReference type="CDD" id="cd00117">
    <property type="entry name" value="TFP"/>
    <property type="match status" value="1"/>
</dbReference>
<name>A0A139WHA9_TRICA</name>
<dbReference type="InterPro" id="IPR045860">
    <property type="entry name" value="Snake_toxin-like_sf"/>
</dbReference>
<reference evidence="2 3" key="2">
    <citation type="journal article" date="2010" name="Nucleic Acids Res.">
        <title>BeetleBase in 2010: revisions to provide comprehensive genomic information for Tribolium castaneum.</title>
        <authorList>
            <person name="Kim H.S."/>
            <person name="Murphy T."/>
            <person name="Xia J."/>
            <person name="Caragea D."/>
            <person name="Park Y."/>
            <person name="Beeman R.W."/>
            <person name="Lorenzen M.D."/>
            <person name="Butcher S."/>
            <person name="Manak J.R."/>
            <person name="Brown S.J."/>
        </authorList>
    </citation>
    <scope>GENOME REANNOTATION</scope>
    <source>
        <strain evidence="2 3">Georgia GA2</strain>
    </source>
</reference>
<dbReference type="OrthoDB" id="6788436at2759"/>
<accession>A0A139WHA9</accession>
<dbReference type="KEGG" id="tca:103313260"/>
<keyword evidence="3" id="KW-1185">Reference proteome</keyword>
<evidence type="ECO:0000256" key="1">
    <source>
        <dbReference type="SAM" id="SignalP"/>
    </source>
</evidence>
<dbReference type="InParanoid" id="A0A139WHA9"/>
<keyword evidence="1" id="KW-0732">Signal</keyword>
<organism evidence="2 3">
    <name type="scientific">Tribolium castaneum</name>
    <name type="common">Red flour beetle</name>
    <dbReference type="NCBI Taxonomy" id="7070"/>
    <lineage>
        <taxon>Eukaryota</taxon>
        <taxon>Metazoa</taxon>
        <taxon>Ecdysozoa</taxon>
        <taxon>Arthropoda</taxon>
        <taxon>Hexapoda</taxon>
        <taxon>Insecta</taxon>
        <taxon>Pterygota</taxon>
        <taxon>Neoptera</taxon>
        <taxon>Endopterygota</taxon>
        <taxon>Coleoptera</taxon>
        <taxon>Polyphaga</taxon>
        <taxon>Cucujiformia</taxon>
        <taxon>Tenebrionidae</taxon>
        <taxon>Tenebrionidae incertae sedis</taxon>
        <taxon>Tribolium</taxon>
    </lineage>
</organism>
<reference evidence="2 3" key="1">
    <citation type="journal article" date="2008" name="Nature">
        <title>The genome of the model beetle and pest Tribolium castaneum.</title>
        <authorList>
            <consortium name="Tribolium Genome Sequencing Consortium"/>
            <person name="Richards S."/>
            <person name="Gibbs R.A."/>
            <person name="Weinstock G.M."/>
            <person name="Brown S.J."/>
            <person name="Denell R."/>
            <person name="Beeman R.W."/>
            <person name="Gibbs R."/>
            <person name="Beeman R.W."/>
            <person name="Brown S.J."/>
            <person name="Bucher G."/>
            <person name="Friedrich M."/>
            <person name="Grimmelikhuijzen C.J."/>
            <person name="Klingler M."/>
            <person name="Lorenzen M."/>
            <person name="Richards S."/>
            <person name="Roth S."/>
            <person name="Schroder R."/>
            <person name="Tautz D."/>
            <person name="Zdobnov E.M."/>
            <person name="Muzny D."/>
            <person name="Gibbs R.A."/>
            <person name="Weinstock G.M."/>
            <person name="Attaway T."/>
            <person name="Bell S."/>
            <person name="Buhay C.J."/>
            <person name="Chandrabose M.N."/>
            <person name="Chavez D."/>
            <person name="Clerk-Blankenburg K.P."/>
            <person name="Cree A."/>
            <person name="Dao M."/>
            <person name="Davis C."/>
            <person name="Chacko J."/>
            <person name="Dinh H."/>
            <person name="Dugan-Rocha S."/>
            <person name="Fowler G."/>
            <person name="Garner T.T."/>
            <person name="Garnes J."/>
            <person name="Gnirke A."/>
            <person name="Hawes A."/>
            <person name="Hernandez J."/>
            <person name="Hines S."/>
            <person name="Holder M."/>
            <person name="Hume J."/>
            <person name="Jhangiani S.N."/>
            <person name="Joshi V."/>
            <person name="Khan Z.M."/>
            <person name="Jackson L."/>
            <person name="Kovar C."/>
            <person name="Kowis A."/>
            <person name="Lee S."/>
            <person name="Lewis L.R."/>
            <person name="Margolis J."/>
            <person name="Morgan M."/>
            <person name="Nazareth L.V."/>
            <person name="Nguyen N."/>
            <person name="Okwuonu G."/>
            <person name="Parker D."/>
            <person name="Richards S."/>
            <person name="Ruiz S.J."/>
            <person name="Santibanez J."/>
            <person name="Savard J."/>
            <person name="Scherer S.E."/>
            <person name="Schneider B."/>
            <person name="Sodergren E."/>
            <person name="Tautz D."/>
            <person name="Vattahil S."/>
            <person name="Villasana D."/>
            <person name="White C.S."/>
            <person name="Wright R."/>
            <person name="Park Y."/>
            <person name="Beeman R.W."/>
            <person name="Lord J."/>
            <person name="Oppert B."/>
            <person name="Lorenzen M."/>
            <person name="Brown S."/>
            <person name="Wang L."/>
            <person name="Savard J."/>
            <person name="Tautz D."/>
            <person name="Richards S."/>
            <person name="Weinstock G."/>
            <person name="Gibbs R.A."/>
            <person name="Liu Y."/>
            <person name="Worley K."/>
            <person name="Weinstock G."/>
            <person name="Elsik C.G."/>
            <person name="Reese J.T."/>
            <person name="Elhaik E."/>
            <person name="Landan G."/>
            <person name="Graur D."/>
            <person name="Arensburger P."/>
            <person name="Atkinson P."/>
            <person name="Beeman R.W."/>
            <person name="Beidler J."/>
            <person name="Brown S.J."/>
            <person name="Demuth J.P."/>
            <person name="Drury D.W."/>
            <person name="Du Y.Z."/>
            <person name="Fujiwara H."/>
            <person name="Lorenzen M."/>
            <person name="Maselli V."/>
            <person name="Osanai M."/>
            <person name="Park Y."/>
            <person name="Robertson H.M."/>
            <person name="Tu Z."/>
            <person name="Wang J.J."/>
            <person name="Wang S."/>
            <person name="Richards S."/>
            <person name="Song H."/>
            <person name="Zhang L."/>
            <person name="Sodergren E."/>
            <person name="Werner D."/>
            <person name="Stanke M."/>
            <person name="Morgenstern B."/>
            <person name="Solovyev V."/>
            <person name="Kosarev P."/>
            <person name="Brown G."/>
            <person name="Chen H.C."/>
            <person name="Ermolaeva O."/>
            <person name="Hlavina W."/>
            <person name="Kapustin Y."/>
            <person name="Kiryutin B."/>
            <person name="Kitts P."/>
            <person name="Maglott D."/>
            <person name="Pruitt K."/>
            <person name="Sapojnikov V."/>
            <person name="Souvorov A."/>
            <person name="Mackey A.J."/>
            <person name="Waterhouse R.M."/>
            <person name="Wyder S."/>
            <person name="Zdobnov E.M."/>
            <person name="Zdobnov E.M."/>
            <person name="Wyder S."/>
            <person name="Kriventseva E.V."/>
            <person name="Kadowaki T."/>
            <person name="Bork P."/>
            <person name="Aranda M."/>
            <person name="Bao R."/>
            <person name="Beermann A."/>
            <person name="Berns N."/>
            <person name="Bolognesi R."/>
            <person name="Bonneton F."/>
            <person name="Bopp D."/>
            <person name="Brown S.J."/>
            <person name="Bucher G."/>
            <person name="Butts T."/>
            <person name="Chaumot A."/>
            <person name="Denell R.E."/>
            <person name="Ferrier D.E."/>
            <person name="Friedrich M."/>
            <person name="Gordon C.M."/>
            <person name="Jindra M."/>
            <person name="Klingler M."/>
            <person name="Lan Q."/>
            <person name="Lattorff H.M."/>
            <person name="Laudet V."/>
            <person name="von Levetsow C."/>
            <person name="Liu Z."/>
            <person name="Lutz R."/>
            <person name="Lynch J.A."/>
            <person name="da Fonseca R.N."/>
            <person name="Posnien N."/>
            <person name="Reuter R."/>
            <person name="Roth S."/>
            <person name="Savard J."/>
            <person name="Schinko J.B."/>
            <person name="Schmitt C."/>
            <person name="Schoppmeier M."/>
            <person name="Schroder R."/>
            <person name="Shippy T.D."/>
            <person name="Simonnet F."/>
            <person name="Marques-Souza H."/>
            <person name="Tautz D."/>
            <person name="Tomoyasu Y."/>
            <person name="Trauner J."/>
            <person name="Van der Zee M."/>
            <person name="Vervoort M."/>
            <person name="Wittkopp N."/>
            <person name="Wimmer E.A."/>
            <person name="Yang X."/>
            <person name="Jones A.K."/>
            <person name="Sattelle D.B."/>
            <person name="Ebert P.R."/>
            <person name="Nelson D."/>
            <person name="Scott J.G."/>
            <person name="Beeman R.W."/>
            <person name="Muthukrishnan S."/>
            <person name="Kramer K.J."/>
            <person name="Arakane Y."/>
            <person name="Beeman R.W."/>
            <person name="Zhu Q."/>
            <person name="Hogenkamp D."/>
            <person name="Dixit R."/>
            <person name="Oppert B."/>
            <person name="Jiang H."/>
            <person name="Zou Z."/>
            <person name="Marshall J."/>
            <person name="Elpidina E."/>
            <person name="Vinokurov K."/>
            <person name="Oppert C."/>
            <person name="Zou Z."/>
            <person name="Evans J."/>
            <person name="Lu Z."/>
            <person name="Zhao P."/>
            <person name="Sumathipala N."/>
            <person name="Altincicek B."/>
            <person name="Vilcinskas A."/>
            <person name="Williams M."/>
            <person name="Hultmark D."/>
            <person name="Hetru C."/>
            <person name="Jiang H."/>
            <person name="Grimmelikhuijzen C.J."/>
            <person name="Hauser F."/>
            <person name="Cazzamali G."/>
            <person name="Williamson M."/>
            <person name="Park Y."/>
            <person name="Li B."/>
            <person name="Tanaka Y."/>
            <person name="Predel R."/>
            <person name="Neupert S."/>
            <person name="Schachtner J."/>
            <person name="Verleyen P."/>
            <person name="Raible F."/>
            <person name="Bork P."/>
            <person name="Friedrich M."/>
            <person name="Walden K.K."/>
            <person name="Robertson H.M."/>
            <person name="Angeli S."/>
            <person name="Foret S."/>
            <person name="Bucher G."/>
            <person name="Schuetz S."/>
            <person name="Maleszka R."/>
            <person name="Wimmer E.A."/>
            <person name="Beeman R.W."/>
            <person name="Lorenzen M."/>
            <person name="Tomoyasu Y."/>
            <person name="Miller S.C."/>
            <person name="Grossmann D."/>
            <person name="Bucher G."/>
        </authorList>
    </citation>
    <scope>NUCLEOTIDE SEQUENCE [LARGE SCALE GENOMIC DNA]</scope>
    <source>
        <strain evidence="2 3">Georgia GA2</strain>
    </source>
</reference>